<keyword evidence="7 9" id="KW-0326">Glycosidase</keyword>
<dbReference type="Pfam" id="PF00331">
    <property type="entry name" value="Glyco_hydro_10"/>
    <property type="match status" value="1"/>
</dbReference>
<dbReference type="EMBL" id="JAQAGZ010000001">
    <property type="protein sequence ID" value="MCZ8510963.1"/>
    <property type="molecule type" value="Genomic_DNA"/>
</dbReference>
<evidence type="ECO:0000256" key="8">
    <source>
        <dbReference type="ARBA" id="ARBA00023326"/>
    </source>
</evidence>
<evidence type="ECO:0000256" key="3">
    <source>
        <dbReference type="ARBA" id="ARBA00022651"/>
    </source>
</evidence>
<dbReference type="Proteomes" id="UP001527882">
    <property type="component" value="Unassembled WGS sequence"/>
</dbReference>
<keyword evidence="12" id="KW-1185">Reference proteome</keyword>
<dbReference type="Gene3D" id="3.20.20.80">
    <property type="entry name" value="Glycosidases"/>
    <property type="match status" value="1"/>
</dbReference>
<keyword evidence="4" id="KW-0732">Signal</keyword>
<dbReference type="SUPFAM" id="SSF51445">
    <property type="entry name" value="(Trans)glycosidases"/>
    <property type="match status" value="1"/>
</dbReference>
<dbReference type="EC" id="3.2.1.8" evidence="9"/>
<accession>A0ABT4Q257</accession>
<dbReference type="PRINTS" id="PR00134">
    <property type="entry name" value="GLHYDRLASE10"/>
</dbReference>
<keyword evidence="8 9" id="KW-0624">Polysaccharide degradation</keyword>
<sequence length="110" mass="12707">METEPTENTFTFADADTIVNFATANDMKVRGHTLVWHTSNPDWLFKDANGQQMTQPTEANKILPRKRLENHIKNVVTHFGDKVYAWDVVNEVIDETQPDGFSHSTWYQIL</sequence>
<keyword evidence="6 9" id="KW-0119">Carbohydrate metabolism</keyword>
<reference evidence="11 12" key="1">
    <citation type="submission" date="2022-12" db="EMBL/GenBank/DDBJ databases">
        <title>Draft genome sequence of Paenibacillus sp. dW9.</title>
        <authorList>
            <person name="Choi E.-W."/>
            <person name="Kim D.-U."/>
        </authorList>
    </citation>
    <scope>NUCLEOTIDE SEQUENCE [LARGE SCALE GENOMIC DNA]</scope>
    <source>
        <strain evidence="12">dW9</strain>
    </source>
</reference>
<dbReference type="InterPro" id="IPR017853">
    <property type="entry name" value="GH"/>
</dbReference>
<dbReference type="PANTHER" id="PTHR31490">
    <property type="entry name" value="GLYCOSYL HYDROLASE"/>
    <property type="match status" value="1"/>
</dbReference>
<comment type="caution">
    <text evidence="11">The sequence shown here is derived from an EMBL/GenBank/DDBJ whole genome shotgun (WGS) entry which is preliminary data.</text>
</comment>
<dbReference type="InterPro" id="IPR044846">
    <property type="entry name" value="GH10"/>
</dbReference>
<protein>
    <recommendedName>
        <fullName evidence="9">Beta-xylanase</fullName>
        <ecNumber evidence="9">3.2.1.8</ecNumber>
    </recommendedName>
</protein>
<organism evidence="11 12">
    <name type="scientific">Paenibacillus gyeongsangnamensis</name>
    <dbReference type="NCBI Taxonomy" id="3388067"/>
    <lineage>
        <taxon>Bacteria</taxon>
        <taxon>Bacillati</taxon>
        <taxon>Bacillota</taxon>
        <taxon>Bacilli</taxon>
        <taxon>Bacillales</taxon>
        <taxon>Paenibacillaceae</taxon>
        <taxon>Paenibacillus</taxon>
    </lineage>
</organism>
<comment type="catalytic activity">
    <reaction evidence="1 9">
        <text>Endohydrolysis of (1-&gt;4)-beta-D-xylosidic linkages in xylans.</text>
        <dbReference type="EC" id="3.2.1.8"/>
    </reaction>
</comment>
<dbReference type="InterPro" id="IPR001000">
    <property type="entry name" value="GH10_dom"/>
</dbReference>
<evidence type="ECO:0000256" key="5">
    <source>
        <dbReference type="ARBA" id="ARBA00022801"/>
    </source>
</evidence>
<evidence type="ECO:0000256" key="2">
    <source>
        <dbReference type="ARBA" id="ARBA00007495"/>
    </source>
</evidence>
<gene>
    <name evidence="11" type="ORF">O9H85_00630</name>
</gene>
<evidence type="ECO:0000256" key="7">
    <source>
        <dbReference type="ARBA" id="ARBA00023295"/>
    </source>
</evidence>
<evidence type="ECO:0000313" key="11">
    <source>
        <dbReference type="EMBL" id="MCZ8510963.1"/>
    </source>
</evidence>
<dbReference type="SMART" id="SM00633">
    <property type="entry name" value="Glyco_10"/>
    <property type="match status" value="1"/>
</dbReference>
<evidence type="ECO:0000256" key="4">
    <source>
        <dbReference type="ARBA" id="ARBA00022729"/>
    </source>
</evidence>
<evidence type="ECO:0000259" key="10">
    <source>
        <dbReference type="PROSITE" id="PS51760"/>
    </source>
</evidence>
<name>A0ABT4Q257_9BACL</name>
<comment type="similarity">
    <text evidence="2 9">Belongs to the glycosyl hydrolase 10 (cellulase F) family.</text>
</comment>
<keyword evidence="5 9" id="KW-0378">Hydrolase</keyword>
<evidence type="ECO:0000313" key="12">
    <source>
        <dbReference type="Proteomes" id="UP001527882"/>
    </source>
</evidence>
<evidence type="ECO:0000256" key="9">
    <source>
        <dbReference type="RuleBase" id="RU361174"/>
    </source>
</evidence>
<evidence type="ECO:0000256" key="6">
    <source>
        <dbReference type="ARBA" id="ARBA00023277"/>
    </source>
</evidence>
<proteinExistence type="inferred from homology"/>
<evidence type="ECO:0000256" key="1">
    <source>
        <dbReference type="ARBA" id="ARBA00000681"/>
    </source>
</evidence>
<keyword evidence="3" id="KW-0858">Xylan degradation</keyword>
<dbReference type="PANTHER" id="PTHR31490:SF88">
    <property type="entry name" value="BETA-XYLANASE"/>
    <property type="match status" value="1"/>
</dbReference>
<dbReference type="PROSITE" id="PS51760">
    <property type="entry name" value="GH10_2"/>
    <property type="match status" value="1"/>
</dbReference>
<feature type="domain" description="GH10" evidence="10">
    <location>
        <begin position="1"/>
        <end position="110"/>
    </location>
</feature>